<name>A0A6C0ESA8_9ZZZZ</name>
<accession>A0A6C0ESA8</accession>
<dbReference type="InterPro" id="IPR043918">
    <property type="entry name" value="DUF5760"/>
</dbReference>
<organism evidence="1">
    <name type="scientific">viral metagenome</name>
    <dbReference type="NCBI Taxonomy" id="1070528"/>
    <lineage>
        <taxon>unclassified sequences</taxon>
        <taxon>metagenomes</taxon>
        <taxon>organismal metagenomes</taxon>
    </lineage>
</organism>
<dbReference type="EMBL" id="MN738927">
    <property type="protein sequence ID" value="QHT31927.1"/>
    <property type="molecule type" value="Genomic_DNA"/>
</dbReference>
<evidence type="ECO:0000313" key="1">
    <source>
        <dbReference type="EMBL" id="QHT31927.1"/>
    </source>
</evidence>
<proteinExistence type="predicted"/>
<reference evidence="1" key="1">
    <citation type="journal article" date="2020" name="Nature">
        <title>Giant virus diversity and host interactions through global metagenomics.</title>
        <authorList>
            <person name="Schulz F."/>
            <person name="Roux S."/>
            <person name="Paez-Espino D."/>
            <person name="Jungbluth S."/>
            <person name="Walsh D.A."/>
            <person name="Denef V.J."/>
            <person name="McMahon K.D."/>
            <person name="Konstantinidis K.T."/>
            <person name="Eloe-Fadrosh E.A."/>
            <person name="Kyrpides N.C."/>
            <person name="Woyke T."/>
        </authorList>
    </citation>
    <scope>NUCLEOTIDE SEQUENCE</scope>
    <source>
        <strain evidence="1">GVMAG-M-3300009155-48</strain>
    </source>
</reference>
<protein>
    <submittedName>
        <fullName evidence="1">Uncharacterized protein</fullName>
    </submittedName>
</protein>
<sequence length="124" mass="14565">METKEQLIKSIKEWVKIDNEIRALQKESKKRMDEKKNISKNLIDVMKNNEIDCFDLKDGQIMYSKKNIKKPITKKSLLDILAKYCQGDIIKAGEINDFIMDNREEVVKENIVRKISKGKEDMCL</sequence>
<dbReference type="AlphaFoldDB" id="A0A6C0ESA8"/>
<dbReference type="Pfam" id="PF19064">
    <property type="entry name" value="DUF5760"/>
    <property type="match status" value="1"/>
</dbReference>